<sequence>MRRHPDRDARRPDRHHHHNPMKPSPAHVVEFGARDMLERHAELDFGDGARSRLDVVALPDGSRLLGWQAQFERTLELRLHDDSDAVHLSYTLQGRSRCWISRDGRTREHALDEAAGHLHHGPGRRARFLQCGGYRSVSVVLPAALAAPVAAASAGGFTTGLRGRELHACALGLAAALAPRAPPRHTLWLQGQALAFVGLLLEAGAGGCEPAPDAAERQRLLAARDRLLADLSAPPLLAEVATAHGLTPARLQRGFKALFGRSAYALFQHERMQEARRRLLADAASVTDVATELGYTNTSHFAAAFRREFGAPPGQLAGRRRG</sequence>
<reference evidence="6" key="2">
    <citation type="journal article" date="2020" name="Microorganisms">
        <title>Osmotic Adaptation and Compatible Solute Biosynthesis of Phototrophic Bacteria as Revealed from Genome Analyses.</title>
        <authorList>
            <person name="Imhoff J.F."/>
            <person name="Rahn T."/>
            <person name="Kunzel S."/>
            <person name="Keller A."/>
            <person name="Neulinger S.C."/>
        </authorList>
    </citation>
    <scope>NUCLEOTIDE SEQUENCE</scope>
    <source>
        <strain evidence="6">IM 151</strain>
    </source>
</reference>
<gene>
    <name evidence="6" type="ORF">CKO43_22640</name>
</gene>
<dbReference type="PANTHER" id="PTHR47893:SF1">
    <property type="entry name" value="REGULATORY PROTEIN PCHR"/>
    <property type="match status" value="1"/>
</dbReference>
<reference evidence="6" key="1">
    <citation type="submission" date="2017-08" db="EMBL/GenBank/DDBJ databases">
        <authorList>
            <person name="Imhoff J.F."/>
            <person name="Rahn T."/>
            <person name="Kuenzel S."/>
            <person name="Neulinger S.C."/>
        </authorList>
    </citation>
    <scope>NUCLEOTIDE SEQUENCE</scope>
    <source>
        <strain evidence="6">IM 151</strain>
    </source>
</reference>
<evidence type="ECO:0000256" key="1">
    <source>
        <dbReference type="ARBA" id="ARBA00023015"/>
    </source>
</evidence>
<feature type="region of interest" description="Disordered" evidence="4">
    <location>
        <begin position="1"/>
        <end position="26"/>
    </location>
</feature>
<evidence type="ECO:0000256" key="3">
    <source>
        <dbReference type="ARBA" id="ARBA00023163"/>
    </source>
</evidence>
<evidence type="ECO:0000256" key="4">
    <source>
        <dbReference type="SAM" id="MobiDB-lite"/>
    </source>
</evidence>
<organism evidence="6 7">
    <name type="scientific">Rubrivivax gelatinosus</name>
    <name type="common">Rhodocyclus gelatinosus</name>
    <name type="synonym">Rhodopseudomonas gelatinosa</name>
    <dbReference type="NCBI Taxonomy" id="28068"/>
    <lineage>
        <taxon>Bacteria</taxon>
        <taxon>Pseudomonadati</taxon>
        <taxon>Pseudomonadota</taxon>
        <taxon>Betaproteobacteria</taxon>
        <taxon>Burkholderiales</taxon>
        <taxon>Sphaerotilaceae</taxon>
        <taxon>Rubrivivax</taxon>
    </lineage>
</organism>
<evidence type="ECO:0000313" key="7">
    <source>
        <dbReference type="Proteomes" id="UP001041814"/>
    </source>
</evidence>
<proteinExistence type="predicted"/>
<dbReference type="PANTHER" id="PTHR47893">
    <property type="entry name" value="REGULATORY PROTEIN PCHR"/>
    <property type="match status" value="1"/>
</dbReference>
<keyword evidence="7" id="KW-1185">Reference proteome</keyword>
<dbReference type="Pfam" id="PF12833">
    <property type="entry name" value="HTH_18"/>
    <property type="match status" value="1"/>
</dbReference>
<keyword evidence="3" id="KW-0804">Transcription</keyword>
<dbReference type="Gene3D" id="1.10.10.60">
    <property type="entry name" value="Homeodomain-like"/>
    <property type="match status" value="1"/>
</dbReference>
<keyword evidence="1" id="KW-0805">Transcription regulation</keyword>
<evidence type="ECO:0000259" key="5">
    <source>
        <dbReference type="PROSITE" id="PS01124"/>
    </source>
</evidence>
<evidence type="ECO:0000313" key="6">
    <source>
        <dbReference type="EMBL" id="MBK1715554.1"/>
    </source>
</evidence>
<dbReference type="PROSITE" id="PS01124">
    <property type="entry name" value="HTH_ARAC_FAMILY_2"/>
    <property type="match status" value="1"/>
</dbReference>
<dbReference type="PROSITE" id="PS00041">
    <property type="entry name" value="HTH_ARAC_FAMILY_1"/>
    <property type="match status" value="1"/>
</dbReference>
<dbReference type="InterPro" id="IPR009057">
    <property type="entry name" value="Homeodomain-like_sf"/>
</dbReference>
<dbReference type="InterPro" id="IPR018060">
    <property type="entry name" value="HTH_AraC"/>
</dbReference>
<feature type="domain" description="HTH araC/xylS-type" evidence="5">
    <location>
        <begin position="221"/>
        <end position="319"/>
    </location>
</feature>
<dbReference type="EMBL" id="NRRU01000132">
    <property type="protein sequence ID" value="MBK1715554.1"/>
    <property type="molecule type" value="Genomic_DNA"/>
</dbReference>
<dbReference type="SUPFAM" id="SSF46689">
    <property type="entry name" value="Homeodomain-like"/>
    <property type="match status" value="1"/>
</dbReference>
<dbReference type="Proteomes" id="UP001041814">
    <property type="component" value="Unassembled WGS sequence"/>
</dbReference>
<evidence type="ECO:0000256" key="2">
    <source>
        <dbReference type="ARBA" id="ARBA00023125"/>
    </source>
</evidence>
<dbReference type="InterPro" id="IPR053142">
    <property type="entry name" value="PchR_regulatory_protein"/>
</dbReference>
<comment type="caution">
    <text evidence="6">The sequence shown here is derived from an EMBL/GenBank/DDBJ whole genome shotgun (WGS) entry which is preliminary data.</text>
</comment>
<name>A0ABS1DZQ9_RUBGE</name>
<accession>A0ABS1DZQ9</accession>
<dbReference type="PRINTS" id="PR00032">
    <property type="entry name" value="HTHARAC"/>
</dbReference>
<feature type="compositionally biased region" description="Basic and acidic residues" evidence="4">
    <location>
        <begin position="1"/>
        <end position="11"/>
    </location>
</feature>
<dbReference type="InterPro" id="IPR018062">
    <property type="entry name" value="HTH_AraC-typ_CS"/>
</dbReference>
<dbReference type="SMART" id="SM00342">
    <property type="entry name" value="HTH_ARAC"/>
    <property type="match status" value="1"/>
</dbReference>
<keyword evidence="2" id="KW-0238">DNA-binding</keyword>
<dbReference type="InterPro" id="IPR020449">
    <property type="entry name" value="Tscrpt_reg_AraC-type_HTH"/>
</dbReference>
<protein>
    <recommendedName>
        <fullName evidence="5">HTH araC/xylS-type domain-containing protein</fullName>
    </recommendedName>
</protein>